<evidence type="ECO:0000256" key="2">
    <source>
        <dbReference type="ARBA" id="ARBA00012438"/>
    </source>
</evidence>
<keyword evidence="8" id="KW-0902">Two-component regulatory system</keyword>
<dbReference type="GO" id="GO:0016020">
    <property type="term" value="C:membrane"/>
    <property type="evidence" value="ECO:0007669"/>
    <property type="project" value="InterPro"/>
</dbReference>
<evidence type="ECO:0000256" key="1">
    <source>
        <dbReference type="ARBA" id="ARBA00000085"/>
    </source>
</evidence>
<organism evidence="12 13">
    <name type="scientific">Streptomyces rhizosphaericus</name>
    <dbReference type="NCBI Taxonomy" id="114699"/>
    <lineage>
        <taxon>Bacteria</taxon>
        <taxon>Bacillati</taxon>
        <taxon>Actinomycetota</taxon>
        <taxon>Actinomycetes</taxon>
        <taxon>Kitasatosporales</taxon>
        <taxon>Streptomycetaceae</taxon>
        <taxon>Streptomyces</taxon>
        <taxon>Streptomyces violaceusniger group</taxon>
    </lineage>
</organism>
<dbReference type="EMBL" id="JAAIKT010000001">
    <property type="protein sequence ID" value="NEW69240.1"/>
    <property type="molecule type" value="Genomic_DNA"/>
</dbReference>
<dbReference type="Proteomes" id="UP000476310">
    <property type="component" value="Unassembled WGS sequence"/>
</dbReference>
<dbReference type="CDD" id="cd16917">
    <property type="entry name" value="HATPase_UhpB-NarQ-NarX-like"/>
    <property type="match status" value="1"/>
</dbReference>
<feature type="transmembrane region" description="Helical" evidence="10">
    <location>
        <begin position="91"/>
        <end position="109"/>
    </location>
</feature>
<proteinExistence type="predicted"/>
<dbReference type="InterPro" id="IPR036890">
    <property type="entry name" value="HATPase_C_sf"/>
</dbReference>
<evidence type="ECO:0000256" key="4">
    <source>
        <dbReference type="ARBA" id="ARBA00022679"/>
    </source>
</evidence>
<keyword evidence="10" id="KW-1133">Transmembrane helix</keyword>
<dbReference type="GO" id="GO:0005524">
    <property type="term" value="F:ATP binding"/>
    <property type="evidence" value="ECO:0007669"/>
    <property type="project" value="UniProtKB-KW"/>
</dbReference>
<dbReference type="PANTHER" id="PTHR24421:SF10">
    <property type="entry name" value="NITRATE_NITRITE SENSOR PROTEIN NARQ"/>
    <property type="match status" value="1"/>
</dbReference>
<gene>
    <name evidence="12" type="ORF">G4H13_02185</name>
</gene>
<dbReference type="EC" id="2.7.13.3" evidence="2"/>
<keyword evidence="4" id="KW-0808">Transferase</keyword>
<evidence type="ECO:0000256" key="5">
    <source>
        <dbReference type="ARBA" id="ARBA00022741"/>
    </source>
</evidence>
<keyword evidence="5" id="KW-0547">Nucleotide-binding</keyword>
<dbReference type="SUPFAM" id="SSF55874">
    <property type="entry name" value="ATPase domain of HSP90 chaperone/DNA topoisomerase II/histidine kinase"/>
    <property type="match status" value="1"/>
</dbReference>
<dbReference type="GO" id="GO:0046983">
    <property type="term" value="F:protein dimerization activity"/>
    <property type="evidence" value="ECO:0007669"/>
    <property type="project" value="InterPro"/>
</dbReference>
<comment type="catalytic activity">
    <reaction evidence="1">
        <text>ATP + protein L-histidine = ADP + protein N-phospho-L-histidine.</text>
        <dbReference type="EC" id="2.7.13.3"/>
    </reaction>
</comment>
<accession>A0A6G4A7Q1</accession>
<evidence type="ECO:0000256" key="8">
    <source>
        <dbReference type="ARBA" id="ARBA00023012"/>
    </source>
</evidence>
<dbReference type="GO" id="GO:0000155">
    <property type="term" value="F:phosphorelay sensor kinase activity"/>
    <property type="evidence" value="ECO:0007669"/>
    <property type="project" value="InterPro"/>
</dbReference>
<feature type="transmembrane region" description="Helical" evidence="10">
    <location>
        <begin position="57"/>
        <end position="79"/>
    </location>
</feature>
<evidence type="ECO:0000313" key="13">
    <source>
        <dbReference type="Proteomes" id="UP000476310"/>
    </source>
</evidence>
<sequence>MWTPWRIVRESLLSAVLGLLAAVAESLAEGSTVRIAAVALAAAALSPLRRVLPSTVLLVTAMGMAEFAGLSPLVLVAAWSAGLRIDGFGKAVGTFAATYAVSLGLSVVWDAPSSPLALAFAAPWLLVKTVVPGLISRYWSQRRTLADTLQEYDAQILRERAMIAGQARMRERQRIAQDMHDSLGHQLTLISVHAGALEVDRTLTERQRETVGVLREASVAAMHELREVVGLLRDPAESPGQGGVFHTPQDRDVDRLPAPSRGLAGIEGLVEASRSAGADVELRRSGEPRPLAPSADHAAYRIAQEGLTNAHKHAPGAWITIELRYEPDALVVEVANGPTVETPGTGRSVVSGGQGLTGLKERTRLIGGMVHEGPTADGGFRLAGLLPYAPSEGGAAGLSQGDMETSFVDPTDDFREQIPAGSPGDGVPVTHRNGLPKELVKAMSRNKKVGGIAIGCGVAAAVILLLGIALVATGFFLARESDKAMIEPKQYHAVTVGQSEAEVRETLPSGKSFLAFGLDKGAPPEPKGAKCLTLMSTETGGESDEEPVFRFCFKGGKLVEKKSFMVRR</sequence>
<keyword evidence="6 12" id="KW-0418">Kinase</keyword>
<evidence type="ECO:0000256" key="3">
    <source>
        <dbReference type="ARBA" id="ARBA00022553"/>
    </source>
</evidence>
<evidence type="ECO:0000256" key="9">
    <source>
        <dbReference type="SAM" id="MobiDB-lite"/>
    </source>
</evidence>
<feature type="transmembrane region" description="Helical" evidence="10">
    <location>
        <begin position="451"/>
        <end position="478"/>
    </location>
</feature>
<keyword evidence="7" id="KW-0067">ATP-binding</keyword>
<reference evidence="12" key="1">
    <citation type="submission" date="2020-02" db="EMBL/GenBank/DDBJ databases">
        <title>A new Streptomyces sp. for controlling soil-borne diseases.</title>
        <authorList>
            <person name="Li X."/>
            <person name="Tian Y."/>
            <person name="Gao K."/>
        </authorList>
    </citation>
    <scope>NUCLEOTIDE SEQUENCE [LARGE SCALE GENOMIC DNA]</scope>
    <source>
        <strain evidence="12">0250</strain>
    </source>
</reference>
<dbReference type="Gene3D" id="3.30.565.10">
    <property type="entry name" value="Histidine kinase-like ATPase, C-terminal domain"/>
    <property type="match status" value="1"/>
</dbReference>
<name>A0A6G4A7Q1_9ACTN</name>
<evidence type="ECO:0000259" key="11">
    <source>
        <dbReference type="Pfam" id="PF07730"/>
    </source>
</evidence>
<protein>
    <recommendedName>
        <fullName evidence="2">histidine kinase</fullName>
        <ecNumber evidence="2">2.7.13.3</ecNumber>
    </recommendedName>
</protein>
<dbReference type="AlphaFoldDB" id="A0A6G4A7Q1"/>
<dbReference type="PANTHER" id="PTHR24421">
    <property type="entry name" value="NITRATE/NITRITE SENSOR PROTEIN NARX-RELATED"/>
    <property type="match status" value="1"/>
</dbReference>
<evidence type="ECO:0000256" key="10">
    <source>
        <dbReference type="SAM" id="Phobius"/>
    </source>
</evidence>
<feature type="transmembrane region" description="Helical" evidence="10">
    <location>
        <begin position="115"/>
        <end position="135"/>
    </location>
</feature>
<dbReference type="InterPro" id="IPR011712">
    <property type="entry name" value="Sig_transdc_His_kin_sub3_dim/P"/>
</dbReference>
<dbReference type="Gene3D" id="1.20.5.1930">
    <property type="match status" value="1"/>
</dbReference>
<feature type="domain" description="Signal transduction histidine kinase subgroup 3 dimerisation and phosphoacceptor" evidence="11">
    <location>
        <begin position="171"/>
        <end position="236"/>
    </location>
</feature>
<comment type="caution">
    <text evidence="12">The sequence shown here is derived from an EMBL/GenBank/DDBJ whole genome shotgun (WGS) entry which is preliminary data.</text>
</comment>
<evidence type="ECO:0000256" key="6">
    <source>
        <dbReference type="ARBA" id="ARBA00022777"/>
    </source>
</evidence>
<evidence type="ECO:0000313" key="12">
    <source>
        <dbReference type="EMBL" id="NEW69240.1"/>
    </source>
</evidence>
<dbReference type="InterPro" id="IPR050482">
    <property type="entry name" value="Sensor_HK_TwoCompSys"/>
</dbReference>
<feature type="region of interest" description="Disordered" evidence="9">
    <location>
        <begin position="236"/>
        <end position="255"/>
    </location>
</feature>
<dbReference type="RefSeq" id="WP_164423082.1">
    <property type="nucleotide sequence ID" value="NZ_JAAIKT010000001.1"/>
</dbReference>
<keyword evidence="10" id="KW-0812">Transmembrane</keyword>
<keyword evidence="13" id="KW-1185">Reference proteome</keyword>
<evidence type="ECO:0000256" key="7">
    <source>
        <dbReference type="ARBA" id="ARBA00022840"/>
    </source>
</evidence>
<keyword evidence="3" id="KW-0597">Phosphoprotein</keyword>
<keyword evidence="10" id="KW-0472">Membrane</keyword>
<dbReference type="Pfam" id="PF07730">
    <property type="entry name" value="HisKA_3"/>
    <property type="match status" value="1"/>
</dbReference>